<dbReference type="Proteomes" id="UP001152592">
    <property type="component" value="Unassembled WGS sequence"/>
</dbReference>
<keyword evidence="1" id="KW-1133">Transmembrane helix</keyword>
<keyword evidence="1" id="KW-0812">Transmembrane</keyword>
<sequence length="330" mass="35596">MPEWNVSHGAPALFVKSSGLSSQELLKSSRGASTSESQVPKVTSILQYIMSGSTPIAQTRTLPRTSSLRTVKETSPTARELAIDVKGYSKVDDDLGSSGIVPQDSSSSRSSLLLKDLLDVDIRKPASDDLILLHYAGYSVDSDHDLAKSFESVVSIPSGQATSHQAPQGYIDKDTFLGGLHAVSWSEPTEVAAFETTLHSFESYQIQPAQATHRISKSSHLNLSTPSSITQSQLIDSTDTVSTTAMKTAVEKLAKSNSRASRVVGLISGSVFGGIFLFAMIFYLHQFYFQRIGKSIKSRGLATEPKSENTAVAIPDAREIPEISRFSAYS</sequence>
<evidence type="ECO:0000313" key="3">
    <source>
        <dbReference type="Proteomes" id="UP001152592"/>
    </source>
</evidence>
<accession>A0A9W4N6F4</accession>
<comment type="caution">
    <text evidence="2">The sequence shown here is derived from an EMBL/GenBank/DDBJ whole genome shotgun (WGS) entry which is preliminary data.</text>
</comment>
<dbReference type="OrthoDB" id="419768at2759"/>
<protein>
    <submittedName>
        <fullName evidence="2">Uncharacterized protein</fullName>
    </submittedName>
</protein>
<evidence type="ECO:0000256" key="1">
    <source>
        <dbReference type="SAM" id="Phobius"/>
    </source>
</evidence>
<evidence type="ECO:0000313" key="2">
    <source>
        <dbReference type="EMBL" id="CAG8303171.1"/>
    </source>
</evidence>
<feature type="transmembrane region" description="Helical" evidence="1">
    <location>
        <begin position="263"/>
        <end position="284"/>
    </location>
</feature>
<dbReference type="EMBL" id="CAJVPD010000084">
    <property type="protein sequence ID" value="CAG8303171.1"/>
    <property type="molecule type" value="Genomic_DNA"/>
</dbReference>
<gene>
    <name evidence="2" type="ORF">PSALAMII_LOCUS1895</name>
</gene>
<name>A0A9W4N6F4_9EURO</name>
<proteinExistence type="predicted"/>
<keyword evidence="1" id="KW-0472">Membrane</keyword>
<reference evidence="2" key="1">
    <citation type="submission" date="2021-07" db="EMBL/GenBank/DDBJ databases">
        <authorList>
            <person name="Branca A.L. A."/>
        </authorList>
    </citation>
    <scope>NUCLEOTIDE SEQUENCE</scope>
</reference>
<organism evidence="2 3">
    <name type="scientific">Penicillium salamii</name>
    <dbReference type="NCBI Taxonomy" id="1612424"/>
    <lineage>
        <taxon>Eukaryota</taxon>
        <taxon>Fungi</taxon>
        <taxon>Dikarya</taxon>
        <taxon>Ascomycota</taxon>
        <taxon>Pezizomycotina</taxon>
        <taxon>Eurotiomycetes</taxon>
        <taxon>Eurotiomycetidae</taxon>
        <taxon>Eurotiales</taxon>
        <taxon>Aspergillaceae</taxon>
        <taxon>Penicillium</taxon>
    </lineage>
</organism>
<dbReference type="AlphaFoldDB" id="A0A9W4N6F4"/>